<keyword evidence="3" id="KW-1185">Reference proteome</keyword>
<keyword evidence="1" id="KW-0732">Signal</keyword>
<organism evidence="2 3">
    <name type="scientific">Bdellovibrio bacteriovorus</name>
    <dbReference type="NCBI Taxonomy" id="959"/>
    <lineage>
        <taxon>Bacteria</taxon>
        <taxon>Pseudomonadati</taxon>
        <taxon>Bdellovibrionota</taxon>
        <taxon>Bdellovibrionia</taxon>
        <taxon>Bdellovibrionales</taxon>
        <taxon>Pseudobdellovibrionaceae</taxon>
        <taxon>Bdellovibrio</taxon>
    </lineage>
</organism>
<evidence type="ECO:0000313" key="2">
    <source>
        <dbReference type="EMBL" id="KYG65649.1"/>
    </source>
</evidence>
<dbReference type="Pfam" id="PF12276">
    <property type="entry name" value="DUF3617"/>
    <property type="match status" value="1"/>
</dbReference>
<reference evidence="2 3" key="1">
    <citation type="submission" date="2016-03" db="EMBL/GenBank/DDBJ databases">
        <authorList>
            <person name="Ploux O."/>
        </authorList>
    </citation>
    <scope>NUCLEOTIDE SEQUENCE [LARGE SCALE GENOMIC DNA]</scope>
    <source>
        <strain evidence="2 3">R0</strain>
    </source>
</reference>
<dbReference type="EMBL" id="LUKE01000001">
    <property type="protein sequence ID" value="KYG65649.1"/>
    <property type="molecule type" value="Genomic_DNA"/>
</dbReference>
<dbReference type="InterPro" id="IPR022061">
    <property type="entry name" value="DUF3617"/>
</dbReference>
<dbReference type="Proteomes" id="UP000075320">
    <property type="component" value="Unassembled WGS sequence"/>
</dbReference>
<evidence type="ECO:0008006" key="4">
    <source>
        <dbReference type="Google" id="ProtNLM"/>
    </source>
</evidence>
<gene>
    <name evidence="2" type="ORF">AZI86_00805</name>
</gene>
<accession>A0A150WMY2</accession>
<evidence type="ECO:0000256" key="1">
    <source>
        <dbReference type="SAM" id="SignalP"/>
    </source>
</evidence>
<feature type="signal peptide" evidence="1">
    <location>
        <begin position="1"/>
        <end position="17"/>
    </location>
</feature>
<dbReference type="AlphaFoldDB" id="A0A150WMY2"/>
<sequence length="136" mass="14824">MIKLIAFLVLVSGTSFAQNMQPGLWKAKSSFELNGLPLPATENEECISKDLAKDPKQTISKELTKRGCTITKWSLKGKKLEAALKCQKDDIEAEGTLAGTVTEKSYDLKGDAEGSFKGIPSFAKLNLTGKWTKPCK</sequence>
<dbReference type="RefSeq" id="WP_061833193.1">
    <property type="nucleotide sequence ID" value="NZ_LUKE01000001.1"/>
</dbReference>
<name>A0A150WMY2_BDEBC</name>
<feature type="chain" id="PRO_5007573446" description="DUF3617 domain-containing protein" evidence="1">
    <location>
        <begin position="18"/>
        <end position="136"/>
    </location>
</feature>
<proteinExistence type="predicted"/>
<protein>
    <recommendedName>
        <fullName evidence="4">DUF3617 domain-containing protein</fullName>
    </recommendedName>
</protein>
<comment type="caution">
    <text evidence="2">The sequence shown here is derived from an EMBL/GenBank/DDBJ whole genome shotgun (WGS) entry which is preliminary data.</text>
</comment>
<evidence type="ECO:0000313" key="3">
    <source>
        <dbReference type="Proteomes" id="UP000075320"/>
    </source>
</evidence>